<feature type="compositionally biased region" description="Basic and acidic residues" evidence="1">
    <location>
        <begin position="29"/>
        <end position="38"/>
    </location>
</feature>
<name>A0A9P0GDC5_9CUCU</name>
<evidence type="ECO:0000313" key="3">
    <source>
        <dbReference type="Proteomes" id="UP001153636"/>
    </source>
</evidence>
<feature type="compositionally biased region" description="Basic and acidic residues" evidence="1">
    <location>
        <begin position="178"/>
        <end position="196"/>
    </location>
</feature>
<reference evidence="2" key="1">
    <citation type="submission" date="2022-01" db="EMBL/GenBank/DDBJ databases">
        <authorList>
            <person name="King R."/>
        </authorList>
    </citation>
    <scope>NUCLEOTIDE SEQUENCE</scope>
</reference>
<evidence type="ECO:0000256" key="1">
    <source>
        <dbReference type="SAM" id="MobiDB-lite"/>
    </source>
</evidence>
<organism evidence="2 3">
    <name type="scientific">Psylliodes chrysocephalus</name>
    <dbReference type="NCBI Taxonomy" id="3402493"/>
    <lineage>
        <taxon>Eukaryota</taxon>
        <taxon>Metazoa</taxon>
        <taxon>Ecdysozoa</taxon>
        <taxon>Arthropoda</taxon>
        <taxon>Hexapoda</taxon>
        <taxon>Insecta</taxon>
        <taxon>Pterygota</taxon>
        <taxon>Neoptera</taxon>
        <taxon>Endopterygota</taxon>
        <taxon>Coleoptera</taxon>
        <taxon>Polyphaga</taxon>
        <taxon>Cucujiformia</taxon>
        <taxon>Chrysomeloidea</taxon>
        <taxon>Chrysomelidae</taxon>
        <taxon>Galerucinae</taxon>
        <taxon>Alticini</taxon>
        <taxon>Psylliodes</taxon>
    </lineage>
</organism>
<dbReference type="OrthoDB" id="6776607at2759"/>
<dbReference type="Proteomes" id="UP001153636">
    <property type="component" value="Chromosome 2"/>
</dbReference>
<accession>A0A9P0GDC5</accession>
<protein>
    <submittedName>
        <fullName evidence="2">Uncharacterized protein</fullName>
    </submittedName>
</protein>
<feature type="region of interest" description="Disordered" evidence="1">
    <location>
        <begin position="1"/>
        <end position="225"/>
    </location>
</feature>
<dbReference type="PANTHER" id="PTHR10773">
    <property type="entry name" value="DNA-DIRECTED RNA POLYMERASES I, II, AND III SUBUNIT RPABC2"/>
    <property type="match status" value="1"/>
</dbReference>
<evidence type="ECO:0000313" key="2">
    <source>
        <dbReference type="EMBL" id="CAH1106776.1"/>
    </source>
</evidence>
<sequence>MKMCKCNQENITNDQEKPDEGNETRSNIKKTESNKENESITVNRDTNKTDENMLLFNPDDNDDDWNNSDCGLLSKRSGSDLFDSENEKKKSDLRAPEENKNTNTQDQDTNNDNNDFTKNNCKEKSEPNKMNENNLLFDPNDDHDDYKDPDYDPDLLESESETEKERQEVNSKGINRKTPMDRNKEEGKKREQKEDNNANSEVSNNDNNEFIQIPKRARTSSQQKFRNRLKHPMLQAESFCSCKKRQCTTFFTIEERSSLHKQFWDLNRDAQKIWLLNAVQETKVSRKIEGSRRNFCRVYTFPKENEENTINKIQVCQQYFLCTLGYKSTSVIDHLLKHVKNEHGIPTMFPKEDNRGKHTPKNKKNINLINTHIKSYDPKRSHYRREHAPKRLYLPPDLTIKAMHEDYNINHPNEIVSYELYRKVLDEMNIGFYQADADKCSTCIGLDLTPTEENINKKQLHLEEVKLRRTLYAQDAENEDSETKIYSADLQKVFLLSRMPKVKD</sequence>
<keyword evidence="3" id="KW-1185">Reference proteome</keyword>
<feature type="compositionally biased region" description="Basic and acidic residues" evidence="1">
    <location>
        <begin position="85"/>
        <end position="100"/>
    </location>
</feature>
<gene>
    <name evidence="2" type="ORF">PSYICH_LOCUS7024</name>
</gene>
<dbReference type="EMBL" id="OV651814">
    <property type="protein sequence ID" value="CAH1106776.1"/>
    <property type="molecule type" value="Genomic_DNA"/>
</dbReference>
<feature type="compositionally biased region" description="Low complexity" evidence="1">
    <location>
        <begin position="197"/>
        <end position="209"/>
    </location>
</feature>
<feature type="compositionally biased region" description="Basic and acidic residues" evidence="1">
    <location>
        <begin position="120"/>
        <end position="129"/>
    </location>
</feature>
<proteinExistence type="predicted"/>
<dbReference type="PANTHER" id="PTHR10773:SF19">
    <property type="match status" value="1"/>
</dbReference>
<feature type="compositionally biased region" description="Low complexity" evidence="1">
    <location>
        <begin position="101"/>
        <end position="119"/>
    </location>
</feature>
<dbReference type="AlphaFoldDB" id="A0A9P0GDC5"/>
<feature type="compositionally biased region" description="Basic and acidic residues" evidence="1">
    <location>
        <begin position="14"/>
        <end position="23"/>
    </location>
</feature>
<feature type="compositionally biased region" description="Acidic residues" evidence="1">
    <location>
        <begin position="151"/>
        <end position="160"/>
    </location>
</feature>